<gene>
    <name evidence="14" type="ORF">SCWH03_03660</name>
</gene>
<evidence type="ECO:0000256" key="12">
    <source>
        <dbReference type="ARBA" id="ARBA00049401"/>
    </source>
</evidence>
<keyword evidence="7" id="KW-0288">FMN</keyword>
<sequence length="446" mass="45370">MTPDRGPGADPAGPRPGSPARQPGLRAGSGHGAVPPSRGDLRWSALRTGAAPPPGTGPRRPSRPRPGRVRGAAGGRDSDAGAGHGTMRGMSSALTDFCRHPIVQAPMAGGASCPELAAAVSEAGGLGFLAAGYKTADGMYQEIKQLRGLTGRSFGVNLFMPQPAYADSAAVDVYRHQLAGEASWYGTPLGDPDSGRDDGYEAKLAVLRDDPVAVVSFTFGCPTADAVARLRHAGTFTVVTATTVDEALAAQNAGADAVCVQGVEAGGHQGTHRDDPAGDGAGIGLLTLIARIREAVGLPIVAAGGIMRGGQIAAALAAGAEAAQLGTAFLVCPESGANTLHKQAMTSPLFGRTELTRAFSGRPARGLVNRFMREHGPYAPAAYPEVHHLTTGLRKAAAKAGDPQAMALWAGQGHRLARALPAGRLVEVLAAETAAAALDLALRDPS</sequence>
<dbReference type="Pfam" id="PF03060">
    <property type="entry name" value="NMO"/>
    <property type="match status" value="1"/>
</dbReference>
<evidence type="ECO:0000256" key="6">
    <source>
        <dbReference type="ARBA" id="ARBA00022630"/>
    </source>
</evidence>
<dbReference type="SUPFAM" id="SSF51412">
    <property type="entry name" value="Inosine monophosphate dehydrogenase (IMPDH)"/>
    <property type="match status" value="1"/>
</dbReference>
<evidence type="ECO:0000256" key="8">
    <source>
        <dbReference type="ARBA" id="ARBA00022741"/>
    </source>
</evidence>
<dbReference type="Proteomes" id="UP000484988">
    <property type="component" value="Unassembled WGS sequence"/>
</dbReference>
<reference evidence="14 15" key="1">
    <citation type="submission" date="2020-02" db="EMBL/GenBank/DDBJ databases">
        <title>Whole Genome Shotgun Sequence of Streptomyces sp. strain CWH03.</title>
        <authorList>
            <person name="Dohra H."/>
            <person name="Kodani S."/>
            <person name="Yamamura H."/>
        </authorList>
    </citation>
    <scope>NUCLEOTIDE SEQUENCE [LARGE SCALE GENOMIC DNA]</scope>
    <source>
        <strain evidence="14 15">CWH03</strain>
    </source>
</reference>
<accession>A0A6A0AMK4</accession>
<evidence type="ECO:0000256" key="10">
    <source>
        <dbReference type="ARBA" id="ARBA00023033"/>
    </source>
</evidence>
<dbReference type="AlphaFoldDB" id="A0A6A0AMK4"/>
<keyword evidence="8" id="KW-0547">Nucleotide-binding</keyword>
<dbReference type="GO" id="GO:0018580">
    <property type="term" value="F:nitronate monooxygenase activity"/>
    <property type="evidence" value="ECO:0007669"/>
    <property type="project" value="InterPro"/>
</dbReference>
<comment type="cofactor">
    <cofactor evidence="1">
        <name>FMN</name>
        <dbReference type="ChEBI" id="CHEBI:58210"/>
    </cofactor>
</comment>
<comment type="similarity">
    <text evidence="3">Belongs to the nitronate monooxygenase family. NMO class I subfamily.</text>
</comment>
<evidence type="ECO:0000256" key="2">
    <source>
        <dbReference type="ARBA" id="ARBA00003535"/>
    </source>
</evidence>
<evidence type="ECO:0000256" key="3">
    <source>
        <dbReference type="ARBA" id="ARBA00009881"/>
    </source>
</evidence>
<feature type="compositionally biased region" description="Low complexity" evidence="13">
    <location>
        <begin position="1"/>
        <end position="12"/>
    </location>
</feature>
<keyword evidence="9" id="KW-0560">Oxidoreductase</keyword>
<feature type="region of interest" description="Disordered" evidence="13">
    <location>
        <begin position="1"/>
        <end position="88"/>
    </location>
</feature>
<name>A0A6A0AMK4_9ACTN</name>
<evidence type="ECO:0000256" key="11">
    <source>
        <dbReference type="ARBA" id="ARBA00031155"/>
    </source>
</evidence>
<evidence type="ECO:0000256" key="7">
    <source>
        <dbReference type="ARBA" id="ARBA00022643"/>
    </source>
</evidence>
<evidence type="ECO:0000256" key="1">
    <source>
        <dbReference type="ARBA" id="ARBA00001917"/>
    </source>
</evidence>
<dbReference type="EMBL" id="BLLG01000001">
    <property type="protein sequence ID" value="GFH34156.1"/>
    <property type="molecule type" value="Genomic_DNA"/>
</dbReference>
<evidence type="ECO:0000256" key="5">
    <source>
        <dbReference type="ARBA" id="ARBA00022575"/>
    </source>
</evidence>
<dbReference type="PANTHER" id="PTHR42747">
    <property type="entry name" value="NITRONATE MONOOXYGENASE-RELATED"/>
    <property type="match status" value="1"/>
</dbReference>
<organism evidence="14 15">
    <name type="scientific">Streptomyces pacificus</name>
    <dbReference type="NCBI Taxonomy" id="2705029"/>
    <lineage>
        <taxon>Bacteria</taxon>
        <taxon>Bacillati</taxon>
        <taxon>Actinomycetota</taxon>
        <taxon>Actinomycetes</taxon>
        <taxon>Kitasatosporales</taxon>
        <taxon>Streptomycetaceae</taxon>
        <taxon>Streptomyces</taxon>
    </lineage>
</organism>
<comment type="catalytic activity">
    <reaction evidence="12">
        <text>3 propionate 3-nitronate + 3 O2 + H2O = 3 3-oxopropanoate + 2 nitrate + nitrite + H2O2 + 3 H(+)</text>
        <dbReference type="Rhea" id="RHEA:57332"/>
        <dbReference type="ChEBI" id="CHEBI:15377"/>
        <dbReference type="ChEBI" id="CHEBI:15378"/>
        <dbReference type="ChEBI" id="CHEBI:15379"/>
        <dbReference type="ChEBI" id="CHEBI:16240"/>
        <dbReference type="ChEBI" id="CHEBI:16301"/>
        <dbReference type="ChEBI" id="CHEBI:17632"/>
        <dbReference type="ChEBI" id="CHEBI:33190"/>
        <dbReference type="ChEBI" id="CHEBI:136067"/>
    </reaction>
</comment>
<comment type="function">
    <text evidence="2">Nitronate monooxygenase that uses molecular oxygen to catalyze the oxidative denitrification of alkyl nitronates. Acts on propionate 3-nitronate (P3N), the presumed physiological substrate. Probably functions in the detoxification of P3N, a metabolic poison produced by plants and fungi as a defense mechanism.</text>
</comment>
<dbReference type="PANTHER" id="PTHR42747:SF3">
    <property type="entry name" value="NITRONATE MONOOXYGENASE-RELATED"/>
    <property type="match status" value="1"/>
</dbReference>
<dbReference type="GO" id="GO:0000166">
    <property type="term" value="F:nucleotide binding"/>
    <property type="evidence" value="ECO:0007669"/>
    <property type="project" value="UniProtKB-KW"/>
</dbReference>
<dbReference type="FunFam" id="3.20.20.70:FF:000154">
    <property type="entry name" value="Probable nitronate monooxygenase"/>
    <property type="match status" value="1"/>
</dbReference>
<dbReference type="InterPro" id="IPR004136">
    <property type="entry name" value="NMO"/>
</dbReference>
<proteinExistence type="inferred from homology"/>
<dbReference type="GO" id="GO:0009636">
    <property type="term" value="P:response to toxic substance"/>
    <property type="evidence" value="ECO:0007669"/>
    <property type="project" value="UniProtKB-KW"/>
</dbReference>
<protein>
    <recommendedName>
        <fullName evidence="4">Probable nitronate monooxygenase</fullName>
    </recommendedName>
    <alternativeName>
        <fullName evidence="11">Propionate 3-nitronate monooxygenase</fullName>
    </alternativeName>
</protein>
<comment type="caution">
    <text evidence="14">The sequence shown here is derived from an EMBL/GenBank/DDBJ whole genome shotgun (WGS) entry which is preliminary data.</text>
</comment>
<dbReference type="Gene3D" id="3.20.20.70">
    <property type="entry name" value="Aldolase class I"/>
    <property type="match status" value="1"/>
</dbReference>
<dbReference type="InterPro" id="IPR013785">
    <property type="entry name" value="Aldolase_TIM"/>
</dbReference>
<evidence type="ECO:0000313" key="14">
    <source>
        <dbReference type="EMBL" id="GFH34156.1"/>
    </source>
</evidence>
<evidence type="ECO:0000256" key="13">
    <source>
        <dbReference type="SAM" id="MobiDB-lite"/>
    </source>
</evidence>
<dbReference type="CDD" id="cd04730">
    <property type="entry name" value="NPD_like"/>
    <property type="match status" value="1"/>
</dbReference>
<keyword evidence="10 14" id="KW-0503">Monooxygenase</keyword>
<keyword evidence="6" id="KW-0285">Flavoprotein</keyword>
<evidence type="ECO:0000256" key="9">
    <source>
        <dbReference type="ARBA" id="ARBA00023002"/>
    </source>
</evidence>
<keyword evidence="5" id="KW-0216">Detoxification</keyword>
<evidence type="ECO:0000256" key="4">
    <source>
        <dbReference type="ARBA" id="ARBA00013457"/>
    </source>
</evidence>
<evidence type="ECO:0000313" key="15">
    <source>
        <dbReference type="Proteomes" id="UP000484988"/>
    </source>
</evidence>
<keyword evidence="15" id="KW-1185">Reference proteome</keyword>